<evidence type="ECO:0000256" key="12">
    <source>
        <dbReference type="HAMAP-Rule" id="MF_00176"/>
    </source>
</evidence>
<dbReference type="PANTHER" id="PTHR43697:SF1">
    <property type="entry name" value="SERINE--TRNA LIGASE"/>
    <property type="match status" value="1"/>
</dbReference>
<dbReference type="CDD" id="cd00770">
    <property type="entry name" value="SerRS_core"/>
    <property type="match status" value="1"/>
</dbReference>
<comment type="caution">
    <text evidence="12">Lacks conserved residue(s) required for the propagation of feature annotation.</text>
</comment>
<evidence type="ECO:0000256" key="3">
    <source>
        <dbReference type="ARBA" id="ARBA00010728"/>
    </source>
</evidence>
<protein>
    <recommendedName>
        <fullName evidence="12">Serine--tRNA ligase</fullName>
        <ecNumber evidence="12">6.1.1.11</ecNumber>
    </recommendedName>
    <alternativeName>
        <fullName evidence="12">Seryl-tRNA synthetase</fullName>
        <shortName evidence="12">SerRS</shortName>
    </alternativeName>
    <alternativeName>
        <fullName evidence="12">Seryl-tRNA(Ser/Sec) synthetase</fullName>
    </alternativeName>
</protein>
<dbReference type="PRINTS" id="PR00981">
    <property type="entry name" value="TRNASYNTHSER"/>
</dbReference>
<evidence type="ECO:0000256" key="1">
    <source>
        <dbReference type="ARBA" id="ARBA00004496"/>
    </source>
</evidence>
<dbReference type="SUPFAM" id="SSF46589">
    <property type="entry name" value="tRNA-binding arm"/>
    <property type="match status" value="1"/>
</dbReference>
<dbReference type="InterPro" id="IPR010978">
    <property type="entry name" value="tRNA-bd_arm"/>
</dbReference>
<dbReference type="GO" id="GO:0016874">
    <property type="term" value="F:ligase activity"/>
    <property type="evidence" value="ECO:0007669"/>
    <property type="project" value="UniProtKB-KW"/>
</dbReference>
<dbReference type="Gene3D" id="1.10.287.40">
    <property type="entry name" value="Serine-tRNA synthetase, tRNA binding domain"/>
    <property type="match status" value="1"/>
</dbReference>
<dbReference type="HAMAP" id="MF_00176">
    <property type="entry name" value="Ser_tRNA_synth_type1"/>
    <property type="match status" value="1"/>
</dbReference>
<accession>A0ABP9X5A3</accession>
<feature type="binding site" evidence="12">
    <location>
        <position position="284"/>
    </location>
    <ligand>
        <name>L-serine</name>
        <dbReference type="ChEBI" id="CHEBI:33384"/>
    </ligand>
</feature>
<dbReference type="InterPro" id="IPR042103">
    <property type="entry name" value="SerRS_1_N_sf"/>
</dbReference>
<sequence>MLDIRLFREQPELVREGFAKVGRDPGLVDQVIGLDLKRREAITEVERLKAERNAGSKDVARTKDKAERDAKIAAMKLVGDQITELDAQANAIDLELHNLLLDLPNLPLPEVPVGKDEHDNVVVRVEGTIKETNFEVKPHWELGEALGILDFERGVRMSGTRFFVMKGLGVRLQRALISWMIDMHVDQHGYTELAVPYLVKADAMVGTGNLPKFADTIFHIEDTDLWLIPTAEVPVTNLHREEILDKAQLPLRYVAHTPCFRNEQMSAGRDVRGIKRLYQFDKVEMVKMVEPATSYDELFSLISNAEDVCKGLKIPYRLLQLCTADLGIATVKYDLEMWAPGMNEWLEVSSCGLFGDYQARRANIRYRPEAGAKPEFVHTLNGSGLALPRVIIAILENYQNADGSVTVPEVLRPYMGDIERIG</sequence>
<evidence type="ECO:0000256" key="7">
    <source>
        <dbReference type="ARBA" id="ARBA00022840"/>
    </source>
</evidence>
<comment type="caution">
    <text evidence="14">The sequence shown here is derived from an EMBL/GenBank/DDBJ whole genome shotgun (WGS) entry which is preliminary data.</text>
</comment>
<dbReference type="RefSeq" id="WP_345724178.1">
    <property type="nucleotide sequence ID" value="NZ_BAABRU010000020.1"/>
</dbReference>
<proteinExistence type="inferred from homology"/>
<keyword evidence="15" id="KW-1185">Reference proteome</keyword>
<comment type="catalytic activity">
    <reaction evidence="11 12">
        <text>tRNA(Ser) + L-serine + ATP = L-seryl-tRNA(Ser) + AMP + diphosphate + H(+)</text>
        <dbReference type="Rhea" id="RHEA:12292"/>
        <dbReference type="Rhea" id="RHEA-COMP:9669"/>
        <dbReference type="Rhea" id="RHEA-COMP:9703"/>
        <dbReference type="ChEBI" id="CHEBI:15378"/>
        <dbReference type="ChEBI" id="CHEBI:30616"/>
        <dbReference type="ChEBI" id="CHEBI:33019"/>
        <dbReference type="ChEBI" id="CHEBI:33384"/>
        <dbReference type="ChEBI" id="CHEBI:78442"/>
        <dbReference type="ChEBI" id="CHEBI:78533"/>
        <dbReference type="ChEBI" id="CHEBI:456215"/>
        <dbReference type="EC" id="6.1.1.11"/>
    </reaction>
</comment>
<dbReference type="PANTHER" id="PTHR43697">
    <property type="entry name" value="SERYL-TRNA SYNTHETASE"/>
    <property type="match status" value="1"/>
</dbReference>
<dbReference type="Gene3D" id="3.30.930.10">
    <property type="entry name" value="Bira Bifunctional Protein, Domain 2"/>
    <property type="match status" value="1"/>
</dbReference>
<dbReference type="Pfam" id="PF00587">
    <property type="entry name" value="tRNA-synt_2b"/>
    <property type="match status" value="1"/>
</dbReference>
<dbReference type="InterPro" id="IPR045864">
    <property type="entry name" value="aa-tRNA-synth_II/BPL/LPL"/>
</dbReference>
<organism evidence="14 15">
    <name type="scientific">Herpetosiphon gulosus</name>
    <dbReference type="NCBI Taxonomy" id="1973496"/>
    <lineage>
        <taxon>Bacteria</taxon>
        <taxon>Bacillati</taxon>
        <taxon>Chloroflexota</taxon>
        <taxon>Chloroflexia</taxon>
        <taxon>Herpetosiphonales</taxon>
        <taxon>Herpetosiphonaceae</taxon>
        <taxon>Herpetosiphon</taxon>
    </lineage>
</organism>
<name>A0ABP9X5A3_9CHLR</name>
<keyword evidence="4 12" id="KW-0963">Cytoplasm</keyword>
<evidence type="ECO:0000313" key="14">
    <source>
        <dbReference type="EMBL" id="GAA5530577.1"/>
    </source>
</evidence>
<evidence type="ECO:0000256" key="10">
    <source>
        <dbReference type="ARBA" id="ARBA00047929"/>
    </source>
</evidence>
<comment type="pathway">
    <text evidence="2 12">Aminoacyl-tRNA biosynthesis; selenocysteinyl-tRNA(Sec) biosynthesis; L-seryl-tRNA(Sec) from L-serine and tRNA(Sec): step 1/1.</text>
</comment>
<keyword evidence="9 12" id="KW-0030">Aminoacyl-tRNA synthetase</keyword>
<dbReference type="PIRSF" id="PIRSF001529">
    <property type="entry name" value="Ser-tRNA-synth_IIa"/>
    <property type="match status" value="1"/>
</dbReference>
<evidence type="ECO:0000256" key="6">
    <source>
        <dbReference type="ARBA" id="ARBA00022741"/>
    </source>
</evidence>
<dbReference type="NCBIfam" id="TIGR00414">
    <property type="entry name" value="serS"/>
    <property type="match status" value="1"/>
</dbReference>
<evidence type="ECO:0000256" key="4">
    <source>
        <dbReference type="ARBA" id="ARBA00022490"/>
    </source>
</evidence>
<dbReference type="Pfam" id="PF02403">
    <property type="entry name" value="Seryl_tRNA_N"/>
    <property type="match status" value="1"/>
</dbReference>
<feature type="binding site" evidence="12">
    <location>
        <begin position="347"/>
        <end position="350"/>
    </location>
    <ligand>
        <name>ATP</name>
        <dbReference type="ChEBI" id="CHEBI:30616"/>
    </ligand>
</feature>
<evidence type="ECO:0000313" key="15">
    <source>
        <dbReference type="Proteomes" id="UP001428290"/>
    </source>
</evidence>
<feature type="domain" description="Aminoacyl-transfer RNA synthetases class-II family profile" evidence="13">
    <location>
        <begin position="169"/>
        <end position="408"/>
    </location>
</feature>
<comment type="subcellular location">
    <subcellularLocation>
        <location evidence="1 12">Cytoplasm</location>
    </subcellularLocation>
</comment>
<keyword evidence="5 12" id="KW-0436">Ligase</keyword>
<dbReference type="InterPro" id="IPR002317">
    <property type="entry name" value="Ser-tRNA-ligase_type_1"/>
</dbReference>
<keyword evidence="8 12" id="KW-0648">Protein biosynthesis</keyword>
<keyword evidence="7 12" id="KW-0067">ATP-binding</keyword>
<evidence type="ECO:0000256" key="11">
    <source>
        <dbReference type="ARBA" id="ARBA00048823"/>
    </source>
</evidence>
<dbReference type="InterPro" id="IPR002314">
    <property type="entry name" value="aa-tRNA-synt_IIb"/>
</dbReference>
<feature type="binding site" evidence="12">
    <location>
        <position position="383"/>
    </location>
    <ligand>
        <name>L-serine</name>
        <dbReference type="ChEBI" id="CHEBI:33384"/>
    </ligand>
</feature>
<feature type="binding site" evidence="12">
    <location>
        <begin position="261"/>
        <end position="263"/>
    </location>
    <ligand>
        <name>ATP</name>
        <dbReference type="ChEBI" id="CHEBI:30616"/>
    </ligand>
</feature>
<feature type="binding site" evidence="12">
    <location>
        <begin position="230"/>
        <end position="232"/>
    </location>
    <ligand>
        <name>L-serine</name>
        <dbReference type="ChEBI" id="CHEBI:33384"/>
    </ligand>
</feature>
<evidence type="ECO:0000256" key="2">
    <source>
        <dbReference type="ARBA" id="ARBA00005045"/>
    </source>
</evidence>
<dbReference type="EMBL" id="BAABRU010000020">
    <property type="protein sequence ID" value="GAA5530577.1"/>
    <property type="molecule type" value="Genomic_DNA"/>
</dbReference>
<dbReference type="Proteomes" id="UP001428290">
    <property type="component" value="Unassembled WGS sequence"/>
</dbReference>
<evidence type="ECO:0000256" key="8">
    <source>
        <dbReference type="ARBA" id="ARBA00022917"/>
    </source>
</evidence>
<comment type="domain">
    <text evidence="12">Consists of two distinct domains, a catalytic core and a N-terminal extension that is involved in tRNA binding.</text>
</comment>
<reference evidence="14 15" key="1">
    <citation type="submission" date="2024-02" db="EMBL/GenBank/DDBJ databases">
        <title>Herpetosiphon gulosus NBRC 112829.</title>
        <authorList>
            <person name="Ichikawa N."/>
            <person name="Katano-Makiyama Y."/>
            <person name="Hidaka K."/>
        </authorList>
    </citation>
    <scope>NUCLEOTIDE SEQUENCE [LARGE SCALE GENOMIC DNA]</scope>
    <source>
        <strain evidence="14 15">NBRC 112829</strain>
    </source>
</reference>
<evidence type="ECO:0000256" key="9">
    <source>
        <dbReference type="ARBA" id="ARBA00023146"/>
    </source>
</evidence>
<dbReference type="EC" id="6.1.1.11" evidence="12"/>
<comment type="similarity">
    <text evidence="3 12">Belongs to the class-II aminoacyl-tRNA synthetase family. Type-1 seryl-tRNA synthetase subfamily.</text>
</comment>
<comment type="function">
    <text evidence="12">Catalyzes the attachment of serine to tRNA(Ser). Is also able to aminoacylate tRNA(Sec) with serine, to form the misacylated tRNA L-seryl-tRNA(Sec), which will be further converted into selenocysteinyl-tRNA(Sec).</text>
</comment>
<dbReference type="InterPro" id="IPR033729">
    <property type="entry name" value="SerRS_core"/>
</dbReference>
<dbReference type="InterPro" id="IPR015866">
    <property type="entry name" value="Ser-tRNA-synth_1_N"/>
</dbReference>
<comment type="catalytic activity">
    <reaction evidence="10 12">
        <text>tRNA(Sec) + L-serine + ATP = L-seryl-tRNA(Sec) + AMP + diphosphate + H(+)</text>
        <dbReference type="Rhea" id="RHEA:42580"/>
        <dbReference type="Rhea" id="RHEA-COMP:9742"/>
        <dbReference type="Rhea" id="RHEA-COMP:10128"/>
        <dbReference type="ChEBI" id="CHEBI:15378"/>
        <dbReference type="ChEBI" id="CHEBI:30616"/>
        <dbReference type="ChEBI" id="CHEBI:33019"/>
        <dbReference type="ChEBI" id="CHEBI:33384"/>
        <dbReference type="ChEBI" id="CHEBI:78442"/>
        <dbReference type="ChEBI" id="CHEBI:78533"/>
        <dbReference type="ChEBI" id="CHEBI:456215"/>
        <dbReference type="EC" id="6.1.1.11"/>
    </reaction>
</comment>
<keyword evidence="6 12" id="KW-0547">Nucleotide-binding</keyword>
<evidence type="ECO:0000259" key="13">
    <source>
        <dbReference type="PROSITE" id="PS50862"/>
    </source>
</evidence>
<dbReference type="SUPFAM" id="SSF55681">
    <property type="entry name" value="Class II aaRS and biotin synthetases"/>
    <property type="match status" value="1"/>
</dbReference>
<evidence type="ECO:0000256" key="5">
    <source>
        <dbReference type="ARBA" id="ARBA00022598"/>
    </source>
</evidence>
<dbReference type="PROSITE" id="PS50862">
    <property type="entry name" value="AA_TRNA_LIGASE_II"/>
    <property type="match status" value="1"/>
</dbReference>
<gene>
    <name evidence="12 14" type="primary">serS</name>
    <name evidence="14" type="ORF">Hgul01_04397</name>
</gene>
<dbReference type="InterPro" id="IPR006195">
    <property type="entry name" value="aa-tRNA-synth_II"/>
</dbReference>
<comment type="subunit">
    <text evidence="12">Homodimer. The tRNA molecule binds across the dimer.</text>
</comment>